<evidence type="ECO:0000313" key="2">
    <source>
        <dbReference type="Proteomes" id="UP000240971"/>
    </source>
</evidence>
<dbReference type="Proteomes" id="UP000240971">
    <property type="component" value="Unassembled WGS sequence"/>
</dbReference>
<dbReference type="RefSeq" id="WP_106529092.1">
    <property type="nucleotide sequence ID" value="NZ_PYAW01000003.1"/>
</dbReference>
<evidence type="ECO:0000313" key="1">
    <source>
        <dbReference type="EMBL" id="PSL46302.1"/>
    </source>
</evidence>
<name>A0A2P8HJB1_CHINA</name>
<accession>A0A2P8HJB1</accession>
<protein>
    <submittedName>
        <fullName evidence="1">Uncharacterized protein</fullName>
    </submittedName>
</protein>
<sequence>MPSKQEIETYRNHVKEGLKLAQAEIGTHINNVDKMGDFELVELAGFTGNVMAFLDKNPESSSKEKRAAIKEGLHSPCAIFDRNCSCV</sequence>
<gene>
    <name evidence="1" type="ORF">CLV51_103280</name>
</gene>
<comment type="caution">
    <text evidence="1">The sequence shown here is derived from an EMBL/GenBank/DDBJ whole genome shotgun (WGS) entry which is preliminary data.</text>
</comment>
<organism evidence="1 2">
    <name type="scientific">Chitinophaga niastensis</name>
    <dbReference type="NCBI Taxonomy" id="536980"/>
    <lineage>
        <taxon>Bacteria</taxon>
        <taxon>Pseudomonadati</taxon>
        <taxon>Bacteroidota</taxon>
        <taxon>Chitinophagia</taxon>
        <taxon>Chitinophagales</taxon>
        <taxon>Chitinophagaceae</taxon>
        <taxon>Chitinophaga</taxon>
    </lineage>
</organism>
<dbReference type="AlphaFoldDB" id="A0A2P8HJB1"/>
<proteinExistence type="predicted"/>
<reference evidence="1 2" key="1">
    <citation type="submission" date="2018-03" db="EMBL/GenBank/DDBJ databases">
        <title>Genomic Encyclopedia of Archaeal and Bacterial Type Strains, Phase II (KMG-II): from individual species to whole genera.</title>
        <authorList>
            <person name="Goeker M."/>
        </authorList>
    </citation>
    <scope>NUCLEOTIDE SEQUENCE [LARGE SCALE GENOMIC DNA]</scope>
    <source>
        <strain evidence="1 2">DSM 24859</strain>
    </source>
</reference>
<keyword evidence="2" id="KW-1185">Reference proteome</keyword>
<dbReference type="EMBL" id="PYAW01000003">
    <property type="protein sequence ID" value="PSL46302.1"/>
    <property type="molecule type" value="Genomic_DNA"/>
</dbReference>